<dbReference type="PANTHER" id="PTHR33170">
    <property type="entry name" value="DUF4283 DOMAIN-CONTAINING PROTEIN-RELATED"/>
    <property type="match status" value="1"/>
</dbReference>
<feature type="region of interest" description="Disordered" evidence="1">
    <location>
        <begin position="307"/>
        <end position="333"/>
    </location>
</feature>
<evidence type="ECO:0000256" key="1">
    <source>
        <dbReference type="SAM" id="MobiDB-lite"/>
    </source>
</evidence>
<feature type="compositionally biased region" description="Polar residues" evidence="1">
    <location>
        <begin position="110"/>
        <end position="120"/>
    </location>
</feature>
<proteinExistence type="predicted"/>
<comment type="caution">
    <text evidence="2">The sequence shown here is derived from an EMBL/GenBank/DDBJ whole genome shotgun (WGS) entry which is preliminary data.</text>
</comment>
<feature type="region of interest" description="Disordered" evidence="1">
    <location>
        <begin position="110"/>
        <end position="138"/>
    </location>
</feature>
<reference evidence="2" key="1">
    <citation type="submission" date="2020-05" db="EMBL/GenBank/DDBJ databases">
        <title>WGS assembly of Panicum virgatum.</title>
        <authorList>
            <person name="Lovell J.T."/>
            <person name="Jenkins J."/>
            <person name="Shu S."/>
            <person name="Juenger T.E."/>
            <person name="Schmutz J."/>
        </authorList>
    </citation>
    <scope>NUCLEOTIDE SEQUENCE</scope>
    <source>
        <strain evidence="2">AP13</strain>
    </source>
</reference>
<gene>
    <name evidence="2" type="ORF">PVAP13_9NG263273</name>
</gene>
<evidence type="ECO:0000313" key="3">
    <source>
        <dbReference type="Proteomes" id="UP000823388"/>
    </source>
</evidence>
<evidence type="ECO:0000313" key="2">
    <source>
        <dbReference type="EMBL" id="KAG2537332.1"/>
    </source>
</evidence>
<feature type="region of interest" description="Disordered" evidence="1">
    <location>
        <begin position="150"/>
        <end position="186"/>
    </location>
</feature>
<organism evidence="2 3">
    <name type="scientific">Panicum virgatum</name>
    <name type="common">Blackwell switchgrass</name>
    <dbReference type="NCBI Taxonomy" id="38727"/>
    <lineage>
        <taxon>Eukaryota</taxon>
        <taxon>Viridiplantae</taxon>
        <taxon>Streptophyta</taxon>
        <taxon>Embryophyta</taxon>
        <taxon>Tracheophyta</taxon>
        <taxon>Spermatophyta</taxon>
        <taxon>Magnoliopsida</taxon>
        <taxon>Liliopsida</taxon>
        <taxon>Poales</taxon>
        <taxon>Poaceae</taxon>
        <taxon>PACMAD clade</taxon>
        <taxon>Panicoideae</taxon>
        <taxon>Panicodae</taxon>
        <taxon>Paniceae</taxon>
        <taxon>Panicinae</taxon>
        <taxon>Panicum</taxon>
        <taxon>Panicum sect. Hiantes</taxon>
    </lineage>
</organism>
<evidence type="ECO:0008006" key="4">
    <source>
        <dbReference type="Google" id="ProtNLM"/>
    </source>
</evidence>
<dbReference type="PANTHER" id="PTHR33170:SF22">
    <property type="entry name" value="OS10G0417100 PROTEIN"/>
    <property type="match status" value="1"/>
</dbReference>
<dbReference type="Proteomes" id="UP000823388">
    <property type="component" value="Chromosome 9N"/>
</dbReference>
<dbReference type="AlphaFoldDB" id="A0A8T0MMJ3"/>
<accession>A0A8T0MMJ3</accession>
<dbReference type="EMBL" id="CM029054">
    <property type="protein sequence ID" value="KAG2537332.1"/>
    <property type="molecule type" value="Genomic_DNA"/>
</dbReference>
<sequence length="499" mass="55855">MQMATVPGASFKVEKWNPNAGAKGALEIVWFRIFGLPMELRTERKASFVASCVGLPLEVDQVNLKRWEYVRVKIGCRDMRKVPAIVECLLDLYFYDFTFVREVPSEVAGTSTGNKWTRSTDICEEDSPSPKKTQMGKEELQMADSTTIIYPHMGDAGPQDGGVVKDTSAGNNKDKGNSEEDSEDQGLKIDDIISAEGDHLIFGDFSSNEVRSLCSVQLKENKSAVINEYGSNMIKSKMDPLVVIEAKNALAVGEYSELTHSELMIDTMHTATTVPEITPEEGQHILENTEKDLEDTQDDQEENISYSQEIERDFASITDPNLKSDKDQEEPIVSSSELLDWGTSQEDSQQLEEDVQLSQVGTELNTAGPVTSESAHASHREDAAAIRQTSHLQKKKNLVGNLTNSQNSFTVLNDHELLFRPNKMGIKVDYLNDESFDILRDLERARVNLKEKNDKCTNIPLTEEVACLPSVEMKFLDWKSDNSDNDGFHLVSSRKKKKK</sequence>
<protein>
    <recommendedName>
        <fullName evidence="4">DUF4283 domain-containing protein</fullName>
    </recommendedName>
</protein>
<keyword evidence="3" id="KW-1185">Reference proteome</keyword>
<name>A0A8T0MMJ3_PANVG</name>